<reference evidence="2" key="1">
    <citation type="journal article" date="2019" name="Int. J. Syst. Evol. Microbiol.">
        <title>The Global Catalogue of Microorganisms (GCM) 10K type strain sequencing project: providing services to taxonomists for standard genome sequencing and annotation.</title>
        <authorList>
            <consortium name="The Broad Institute Genomics Platform"/>
            <consortium name="The Broad Institute Genome Sequencing Center for Infectious Disease"/>
            <person name="Wu L."/>
            <person name="Ma J."/>
        </authorList>
    </citation>
    <scope>NUCLEOTIDE SEQUENCE [LARGE SCALE GENOMIC DNA]</scope>
    <source>
        <strain evidence="2">CCUG 37257</strain>
    </source>
</reference>
<name>A0ABV9K3E2_9BACI</name>
<comment type="caution">
    <text evidence="1">The sequence shown here is derived from an EMBL/GenBank/DDBJ whole genome shotgun (WGS) entry which is preliminary data.</text>
</comment>
<keyword evidence="2" id="KW-1185">Reference proteome</keyword>
<dbReference type="EMBL" id="JBHSFT010000049">
    <property type="protein sequence ID" value="MFC4664412.1"/>
    <property type="molecule type" value="Genomic_DNA"/>
</dbReference>
<accession>A0ABV9K3E2</accession>
<organism evidence="1 2">
    <name type="scientific">Oceanobacillus aidingensis</name>
    <dbReference type="NCBI Taxonomy" id="645964"/>
    <lineage>
        <taxon>Bacteria</taxon>
        <taxon>Bacillati</taxon>
        <taxon>Bacillota</taxon>
        <taxon>Bacilli</taxon>
        <taxon>Bacillales</taxon>
        <taxon>Bacillaceae</taxon>
        <taxon>Oceanobacillus</taxon>
    </lineage>
</organism>
<evidence type="ECO:0000313" key="1">
    <source>
        <dbReference type="EMBL" id="MFC4664412.1"/>
    </source>
</evidence>
<evidence type="ECO:0008006" key="3">
    <source>
        <dbReference type="Google" id="ProtNLM"/>
    </source>
</evidence>
<protein>
    <recommendedName>
        <fullName evidence="3">DUF2500 family protein</fullName>
    </recommendedName>
</protein>
<proteinExistence type="predicted"/>
<dbReference type="RefSeq" id="WP_289584638.1">
    <property type="nucleotide sequence ID" value="NZ_JBHSFT010000049.1"/>
</dbReference>
<gene>
    <name evidence="1" type="ORF">ACFO3P_19725</name>
</gene>
<evidence type="ECO:0000313" key="2">
    <source>
        <dbReference type="Proteomes" id="UP001595988"/>
    </source>
</evidence>
<sequence>MELIGFLVVAGIVYFLYRKGLVKNVRFPMIKIGFITNHLKNNQFRLRYKKFNGISNHVFMVGTSQQVQFDYDVAVETGSVELTFRQRRNVIFQKEFHDSEKGFFSFTSSQRSCSLLVVGKHTKGSCHVEFDKVDEEIAN</sequence>
<dbReference type="Proteomes" id="UP001595988">
    <property type="component" value="Unassembled WGS sequence"/>
</dbReference>